<dbReference type="EMBL" id="KN825946">
    <property type="protein sequence ID" value="KIK80738.1"/>
    <property type="molecule type" value="Genomic_DNA"/>
</dbReference>
<evidence type="ECO:0000313" key="2">
    <source>
        <dbReference type="Proteomes" id="UP000054538"/>
    </source>
</evidence>
<reference evidence="1 2" key="1">
    <citation type="submission" date="2014-04" db="EMBL/GenBank/DDBJ databases">
        <authorList>
            <consortium name="DOE Joint Genome Institute"/>
            <person name="Kuo A."/>
            <person name="Kohler A."/>
            <person name="Jargeat P."/>
            <person name="Nagy L.G."/>
            <person name="Floudas D."/>
            <person name="Copeland A."/>
            <person name="Barry K.W."/>
            <person name="Cichocki N."/>
            <person name="Veneault-Fourrey C."/>
            <person name="LaButti K."/>
            <person name="Lindquist E.A."/>
            <person name="Lipzen A."/>
            <person name="Lundell T."/>
            <person name="Morin E."/>
            <person name="Murat C."/>
            <person name="Sun H."/>
            <person name="Tunlid A."/>
            <person name="Henrissat B."/>
            <person name="Grigoriev I.V."/>
            <person name="Hibbett D.S."/>
            <person name="Martin F."/>
            <person name="Nordberg H.P."/>
            <person name="Cantor M.N."/>
            <person name="Hua S.X."/>
        </authorList>
    </citation>
    <scope>NUCLEOTIDE SEQUENCE [LARGE SCALE GENOMIC DNA]</scope>
    <source>
        <strain evidence="1 2">Ve08.2h10</strain>
    </source>
</reference>
<evidence type="ECO:0000313" key="1">
    <source>
        <dbReference type="EMBL" id="KIK80738.1"/>
    </source>
</evidence>
<organism evidence="1 2">
    <name type="scientific">Paxillus rubicundulus Ve08.2h10</name>
    <dbReference type="NCBI Taxonomy" id="930991"/>
    <lineage>
        <taxon>Eukaryota</taxon>
        <taxon>Fungi</taxon>
        <taxon>Dikarya</taxon>
        <taxon>Basidiomycota</taxon>
        <taxon>Agaricomycotina</taxon>
        <taxon>Agaricomycetes</taxon>
        <taxon>Agaricomycetidae</taxon>
        <taxon>Boletales</taxon>
        <taxon>Paxilineae</taxon>
        <taxon>Paxillaceae</taxon>
        <taxon>Paxillus</taxon>
    </lineage>
</organism>
<dbReference type="Proteomes" id="UP000054538">
    <property type="component" value="Unassembled WGS sequence"/>
</dbReference>
<sequence length="97" mass="11101">MNGMPFVTCSSMTSLIQRSCYSSTYFVWCELHHNHTYFSQLPHDVLIRLLRQLHWRSSEDGLCPNLVSSSHHAVAALWEAVSLSRGVSDPDQPKLRE</sequence>
<keyword evidence="2" id="KW-1185">Reference proteome</keyword>
<dbReference type="HOGENOM" id="CLU_2347337_0_0_1"/>
<proteinExistence type="predicted"/>
<dbReference type="AlphaFoldDB" id="A0A0D0CYL4"/>
<dbReference type="InParanoid" id="A0A0D0CYL4"/>
<name>A0A0D0CYL4_9AGAM</name>
<accession>A0A0D0CYL4</accession>
<reference evidence="2" key="2">
    <citation type="submission" date="2015-01" db="EMBL/GenBank/DDBJ databases">
        <title>Evolutionary Origins and Diversification of the Mycorrhizal Mutualists.</title>
        <authorList>
            <consortium name="DOE Joint Genome Institute"/>
            <consortium name="Mycorrhizal Genomics Consortium"/>
            <person name="Kohler A."/>
            <person name="Kuo A."/>
            <person name="Nagy L.G."/>
            <person name="Floudas D."/>
            <person name="Copeland A."/>
            <person name="Barry K.W."/>
            <person name="Cichocki N."/>
            <person name="Veneault-Fourrey C."/>
            <person name="LaButti K."/>
            <person name="Lindquist E.A."/>
            <person name="Lipzen A."/>
            <person name="Lundell T."/>
            <person name="Morin E."/>
            <person name="Murat C."/>
            <person name="Riley R."/>
            <person name="Ohm R."/>
            <person name="Sun H."/>
            <person name="Tunlid A."/>
            <person name="Henrissat B."/>
            <person name="Grigoriev I.V."/>
            <person name="Hibbett D.S."/>
            <person name="Martin F."/>
        </authorList>
    </citation>
    <scope>NUCLEOTIDE SEQUENCE [LARGE SCALE GENOMIC DNA]</scope>
    <source>
        <strain evidence="2">Ve08.2h10</strain>
    </source>
</reference>
<protein>
    <submittedName>
        <fullName evidence="1">Uncharacterized protein</fullName>
    </submittedName>
</protein>
<gene>
    <name evidence="1" type="ORF">PAXRUDRAFT_222075</name>
</gene>